<dbReference type="AlphaFoldDB" id="A0A7G5XUP2"/>
<evidence type="ECO:0000256" key="1">
    <source>
        <dbReference type="ARBA" id="ARBA00004229"/>
    </source>
</evidence>
<dbReference type="PANTHER" id="PTHR34811">
    <property type="entry name" value="MATURASE K"/>
    <property type="match status" value="1"/>
</dbReference>
<dbReference type="Pfam" id="PF01348">
    <property type="entry name" value="Intron_maturas2"/>
    <property type="match status" value="1"/>
</dbReference>
<evidence type="ECO:0000313" key="13">
    <source>
        <dbReference type="EMBL" id="QOE56840.1"/>
    </source>
</evidence>
<dbReference type="GO" id="GO:0008380">
    <property type="term" value="P:RNA splicing"/>
    <property type="evidence" value="ECO:0007669"/>
    <property type="project" value="UniProtKB-UniRule"/>
</dbReference>
<dbReference type="RefSeq" id="YP_009915498.1">
    <property type="nucleotide sequence ID" value="NC_050170.1"/>
</dbReference>
<dbReference type="InterPro" id="IPR024942">
    <property type="entry name" value="Maturase_MatK_N"/>
</dbReference>
<evidence type="ECO:0000259" key="10">
    <source>
        <dbReference type="Pfam" id="PF01348"/>
    </source>
</evidence>
<evidence type="ECO:0000256" key="7">
    <source>
        <dbReference type="ARBA" id="ARBA00022884"/>
    </source>
</evidence>
<evidence type="ECO:0000256" key="4">
    <source>
        <dbReference type="ARBA" id="ARBA00022640"/>
    </source>
</evidence>
<evidence type="ECO:0000256" key="5">
    <source>
        <dbReference type="ARBA" id="ARBA00022664"/>
    </source>
</evidence>
<feature type="domain" description="Maturase MatK N-terminal" evidence="11">
    <location>
        <begin position="1"/>
        <end position="340"/>
    </location>
</feature>
<evidence type="ECO:0000256" key="8">
    <source>
        <dbReference type="HAMAP-Rule" id="MF_01390"/>
    </source>
</evidence>
<evidence type="ECO:0000256" key="2">
    <source>
        <dbReference type="ARBA" id="ARBA00006621"/>
    </source>
</evidence>
<dbReference type="PANTHER" id="PTHR34811:SF1">
    <property type="entry name" value="MATURASE K"/>
    <property type="match status" value="1"/>
</dbReference>
<reference evidence="13" key="2">
    <citation type="submission" date="2020-08" db="EMBL/GenBank/DDBJ databases">
        <title>Characterization of the complete plastome of Cyperus rotundus L. (Cyperaceae).</title>
        <authorList>
            <person name="Wu Y."/>
        </authorList>
    </citation>
    <scope>NUCLEOTIDE SEQUENCE</scope>
</reference>
<name>A0A7G5XUP2_9POAL</name>
<evidence type="ECO:0000256" key="3">
    <source>
        <dbReference type="ARBA" id="ARBA00022528"/>
    </source>
</evidence>
<organism evidence="12">
    <name type="scientific">Cyperus rotundus</name>
    <dbReference type="NCBI Taxonomy" id="512623"/>
    <lineage>
        <taxon>Eukaryota</taxon>
        <taxon>Viridiplantae</taxon>
        <taxon>Streptophyta</taxon>
        <taxon>Embryophyta</taxon>
        <taxon>Tracheophyta</taxon>
        <taxon>Spermatophyta</taxon>
        <taxon>Magnoliopsida</taxon>
        <taxon>Liliopsida</taxon>
        <taxon>Poales</taxon>
        <taxon>Cyperaceae</taxon>
        <taxon>Cyperoideae</taxon>
        <taxon>Cypereae</taxon>
        <taxon>Cyperus</taxon>
        <taxon>C4 Cyperus</taxon>
        <taxon>Cyperus subgen. Cyperus</taxon>
        <taxon>C4 Cyperus incertae sedis</taxon>
    </lineage>
</organism>
<keyword evidence="7 8" id="KW-0694">RNA-binding</keyword>
<dbReference type="GO" id="GO:0003723">
    <property type="term" value="F:RNA binding"/>
    <property type="evidence" value="ECO:0007669"/>
    <property type="project" value="UniProtKB-KW"/>
</dbReference>
<evidence type="ECO:0000259" key="11">
    <source>
        <dbReference type="Pfam" id="PF01824"/>
    </source>
</evidence>
<accession>A0A7G5XUP2</accession>
<geneLocation type="chloroplast" evidence="12"/>
<evidence type="ECO:0000256" key="6">
    <source>
        <dbReference type="ARBA" id="ARBA00022694"/>
    </source>
</evidence>
<keyword evidence="4 9" id="KW-0934">Plastid</keyword>
<dbReference type="GeneID" id="58700384"/>
<reference evidence="12" key="1">
    <citation type="submission" date="2020-05" db="EMBL/GenBank/DDBJ databases">
        <title>The Complete Chloroplast Genome Sequence of the Medicinal Plant Cyperus rotundus.</title>
        <authorList>
            <person name="Niu J.-Q."/>
        </authorList>
    </citation>
    <scope>NUCLEOTIDE SEQUENCE</scope>
    <source>
        <strain evidence="12">XFZ01</strain>
    </source>
</reference>
<comment type="similarity">
    <text evidence="2 8">Belongs to the intron maturase 2 family. MatK subfamily.</text>
</comment>
<feature type="domain" description="Domain X" evidence="10">
    <location>
        <begin position="368"/>
        <end position="486"/>
    </location>
</feature>
<sequence length="515" mass="62301">MEEFQKYLEKSKFRQQQCLYPLLFQEYIYVFAYDYGLNASIEPNKKLISYDIKSSLILVKRLIIRLYQPNSLMNSVIQNCNQNQINEHNRFFYAHFFSQMISEGFSFVVEIPFFLRFLFSSSKKKISKLQNLRSIHSTFSFLEDKFSYLNNVLDILIPYPVHFEILVQILQCWIQDIPSLHLLRFFLFDYSNWNSLIISKKLASISIFSKENIRLSRFLYNYYVSEYEFLFLFIRKKSSCLRLTSFGTFLERIYFYGKIEHFRIVHHIFLKKTLWFFTDPLMHYVRYQGKAILASKGTYQFMKKLKYCFICFWQYYFHFWSESNRFHRNKFSYYSFYFLGYFSSVKINPLMVRSQILEDFVLIDTLFKRFDTLVPVVPLIRSLSKASLCTVLGHPTSKPIWTDLSDYDIISRFGQIYKNIFHFYSGSSKKRILYRMKYILRLSCAKTLARKHKSTVRIFLQRLGSIFLEEFFTEEGQVLSLVFQKTIYFSLYRLNKERIWYLDITHILDLLSHET</sequence>
<comment type="function">
    <text evidence="8 9">Usually encoded in the trnK tRNA gene intron. Probably assists in splicing its own and other chloroplast group II introns.</text>
</comment>
<keyword evidence="5 8" id="KW-0507">mRNA processing</keyword>
<gene>
    <name evidence="8 12" type="primary">matK</name>
</gene>
<comment type="subcellular location">
    <subcellularLocation>
        <location evidence="1 8">Plastid</location>
        <location evidence="1 8">Chloroplast</location>
    </subcellularLocation>
</comment>
<dbReference type="GO" id="GO:0009507">
    <property type="term" value="C:chloroplast"/>
    <property type="evidence" value="ECO:0007669"/>
    <property type="project" value="UniProtKB-SubCell"/>
</dbReference>
<dbReference type="GO" id="GO:0008033">
    <property type="term" value="P:tRNA processing"/>
    <property type="evidence" value="ECO:0007669"/>
    <property type="project" value="UniProtKB-KW"/>
</dbReference>
<keyword evidence="6 8" id="KW-0819">tRNA processing</keyword>
<dbReference type="EMBL" id="MT937176">
    <property type="protein sequence ID" value="QOE56840.1"/>
    <property type="molecule type" value="Genomic_DNA"/>
</dbReference>
<proteinExistence type="inferred from homology"/>
<dbReference type="Pfam" id="PF01824">
    <property type="entry name" value="MatK_N"/>
    <property type="match status" value="1"/>
</dbReference>
<evidence type="ECO:0000313" key="12">
    <source>
        <dbReference type="EMBL" id="QNA49726.1"/>
    </source>
</evidence>
<dbReference type="GO" id="GO:0006397">
    <property type="term" value="P:mRNA processing"/>
    <property type="evidence" value="ECO:0007669"/>
    <property type="project" value="UniProtKB-KW"/>
</dbReference>
<keyword evidence="3 9" id="KW-0150">Chloroplast</keyword>
<protein>
    <recommendedName>
        <fullName evidence="8">Maturase K</fullName>
    </recommendedName>
    <alternativeName>
        <fullName evidence="8">Intron maturase</fullName>
    </alternativeName>
</protein>
<dbReference type="HAMAP" id="MF_01390">
    <property type="entry name" value="MatK"/>
    <property type="match status" value="1"/>
</dbReference>
<evidence type="ECO:0000256" key="9">
    <source>
        <dbReference type="RuleBase" id="RU004226"/>
    </source>
</evidence>
<dbReference type="InterPro" id="IPR002866">
    <property type="entry name" value="Maturase_MatK"/>
</dbReference>
<dbReference type="EMBL" id="MT473237">
    <property type="protein sequence ID" value="QNA49726.1"/>
    <property type="molecule type" value="Genomic_DNA"/>
</dbReference>
<dbReference type="InterPro" id="IPR024937">
    <property type="entry name" value="Domain_X"/>
</dbReference>